<organism evidence="2 3">
    <name type="scientific">Terriglobus saanensis (strain ATCC BAA-1853 / DSM 23119 / SP1PR4)</name>
    <dbReference type="NCBI Taxonomy" id="401053"/>
    <lineage>
        <taxon>Bacteria</taxon>
        <taxon>Pseudomonadati</taxon>
        <taxon>Acidobacteriota</taxon>
        <taxon>Terriglobia</taxon>
        <taxon>Terriglobales</taxon>
        <taxon>Acidobacteriaceae</taxon>
        <taxon>Terriglobus</taxon>
    </lineage>
</organism>
<feature type="chain" id="PRO_5003228889" evidence="1">
    <location>
        <begin position="23"/>
        <end position="118"/>
    </location>
</feature>
<dbReference type="AlphaFoldDB" id="E8UY66"/>
<feature type="signal peptide" evidence="1">
    <location>
        <begin position="1"/>
        <end position="22"/>
    </location>
</feature>
<reference evidence="2 3" key="1">
    <citation type="journal article" date="2012" name="Stand. Genomic Sci.">
        <title>Complete genome sequence of Terriglobus saanensis type strain SP1PR4(T), an Acidobacteria from tundra soil.</title>
        <authorList>
            <person name="Rawat S.R."/>
            <person name="Mannisto M.K."/>
            <person name="Starovoytov V."/>
            <person name="Goodwin L."/>
            <person name="Nolan M."/>
            <person name="Hauser L."/>
            <person name="Land M."/>
            <person name="Davenport K.W."/>
            <person name="Woyke T."/>
            <person name="Haggblom M.M."/>
        </authorList>
    </citation>
    <scope>NUCLEOTIDE SEQUENCE</scope>
    <source>
        <strain evidence="3">ATCC BAA-1853 / DSM 23119 / SP1PR4</strain>
    </source>
</reference>
<dbReference type="OrthoDB" id="122425at2"/>
<accession>E8UY66</accession>
<dbReference type="EMBL" id="CP002467">
    <property type="protein sequence ID" value="ADV80876.1"/>
    <property type="molecule type" value="Genomic_DNA"/>
</dbReference>
<name>E8UY66_TERSS</name>
<evidence type="ECO:0000313" key="3">
    <source>
        <dbReference type="Proteomes" id="UP000006844"/>
    </source>
</evidence>
<sequence>MRRLATIFAIFILLSTAAPLLACMTDSTMSQKESACCRAMPGRCDGMEEMRCCRAQVLTDEHPQLAVSAPMIDLHLAVVAWLEPFVSEVRNVPLSVLGIADAHSPPGLVIARITVLRI</sequence>
<dbReference type="eggNOG" id="ENOG50345N3">
    <property type="taxonomic scope" value="Bacteria"/>
</dbReference>
<gene>
    <name evidence="2" type="ordered locus">AciPR4_0034</name>
</gene>
<dbReference type="KEGG" id="tsa:AciPR4_0034"/>
<protein>
    <submittedName>
        <fullName evidence="2">Uncharacterized protein</fullName>
    </submittedName>
</protein>
<evidence type="ECO:0000256" key="1">
    <source>
        <dbReference type="SAM" id="SignalP"/>
    </source>
</evidence>
<dbReference type="HOGENOM" id="CLU_2072026_0_0_0"/>
<dbReference type="RefSeq" id="WP_013566609.1">
    <property type="nucleotide sequence ID" value="NC_014963.1"/>
</dbReference>
<proteinExistence type="predicted"/>
<evidence type="ECO:0000313" key="2">
    <source>
        <dbReference type="EMBL" id="ADV80876.1"/>
    </source>
</evidence>
<keyword evidence="1" id="KW-0732">Signal</keyword>
<keyword evidence="3" id="KW-1185">Reference proteome</keyword>
<dbReference type="STRING" id="401053.AciPR4_0034"/>
<dbReference type="Proteomes" id="UP000006844">
    <property type="component" value="Chromosome"/>
</dbReference>